<dbReference type="Proteomes" id="UP001310022">
    <property type="component" value="Unassembled WGS sequence"/>
</dbReference>
<feature type="transmembrane region" description="Helical" evidence="1">
    <location>
        <begin position="37"/>
        <end position="56"/>
    </location>
</feature>
<keyword evidence="1" id="KW-0472">Membrane</keyword>
<dbReference type="RefSeq" id="WP_060686997.1">
    <property type="nucleotide sequence ID" value="NZ_BQKE01000001.1"/>
</dbReference>
<dbReference type="EMBL" id="BQKE01000001">
    <property type="protein sequence ID" value="GJM61749.1"/>
    <property type="molecule type" value="Genomic_DNA"/>
</dbReference>
<evidence type="ECO:0008006" key="4">
    <source>
        <dbReference type="Google" id="ProtNLM"/>
    </source>
</evidence>
<sequence length="171" mass="19096">MNQPLIQTGLRYGAVGALVFATSYIALAFVFQNPPMALPVPLHAIMLFAFIFGAAFELRSQQGKKLHFWQGGAVGFITYCLIAVGSSLTLYLLFEYNDQVLQMEKEARLLVASTNMEQINDYAGVEGFAQEKIEQIKSFGALNLAINNYLWTNLIIGLFLSIFVSFLLRKK</sequence>
<dbReference type="AlphaFoldDB" id="A0AAN5AK79"/>
<dbReference type="InterPro" id="IPR025250">
    <property type="entry name" value="DUF4199"/>
</dbReference>
<keyword evidence="1" id="KW-0812">Transmembrane</keyword>
<feature type="transmembrane region" description="Helical" evidence="1">
    <location>
        <begin position="68"/>
        <end position="94"/>
    </location>
</feature>
<gene>
    <name evidence="2" type="ORF">PEDI_23010</name>
</gene>
<dbReference type="Pfam" id="PF13858">
    <property type="entry name" value="DUF4199"/>
    <property type="match status" value="1"/>
</dbReference>
<keyword evidence="3" id="KW-1185">Reference proteome</keyword>
<evidence type="ECO:0000313" key="3">
    <source>
        <dbReference type="Proteomes" id="UP001310022"/>
    </source>
</evidence>
<organism evidence="2 3">
    <name type="scientific">Persicobacter diffluens</name>
    <dbReference type="NCBI Taxonomy" id="981"/>
    <lineage>
        <taxon>Bacteria</taxon>
        <taxon>Pseudomonadati</taxon>
        <taxon>Bacteroidota</taxon>
        <taxon>Cytophagia</taxon>
        <taxon>Cytophagales</taxon>
        <taxon>Persicobacteraceae</taxon>
        <taxon>Persicobacter</taxon>
    </lineage>
</organism>
<evidence type="ECO:0000256" key="1">
    <source>
        <dbReference type="SAM" id="Phobius"/>
    </source>
</evidence>
<keyword evidence="1" id="KW-1133">Transmembrane helix</keyword>
<protein>
    <recommendedName>
        <fullName evidence="4">DUF4199 domain-containing protein</fullName>
    </recommendedName>
</protein>
<proteinExistence type="predicted"/>
<evidence type="ECO:0000313" key="2">
    <source>
        <dbReference type="EMBL" id="GJM61749.1"/>
    </source>
</evidence>
<name>A0AAN5AK79_9BACT</name>
<feature type="transmembrane region" description="Helical" evidence="1">
    <location>
        <begin position="12"/>
        <end position="31"/>
    </location>
</feature>
<accession>A0AAN5AK79</accession>
<feature type="transmembrane region" description="Helical" evidence="1">
    <location>
        <begin position="149"/>
        <end position="168"/>
    </location>
</feature>
<reference evidence="2 3" key="1">
    <citation type="submission" date="2021-12" db="EMBL/GenBank/DDBJ databases">
        <title>Genome sequencing of bacteria with rrn-lacking chromosome and rrn-plasmid.</title>
        <authorList>
            <person name="Anda M."/>
            <person name="Iwasaki W."/>
        </authorList>
    </citation>
    <scope>NUCLEOTIDE SEQUENCE [LARGE SCALE GENOMIC DNA]</scope>
    <source>
        <strain evidence="2 3">NBRC 15940</strain>
    </source>
</reference>
<comment type="caution">
    <text evidence="2">The sequence shown here is derived from an EMBL/GenBank/DDBJ whole genome shotgun (WGS) entry which is preliminary data.</text>
</comment>